<accession>A0A093FU02</accession>
<evidence type="ECO:0000256" key="1">
    <source>
        <dbReference type="ARBA" id="ARBA00022729"/>
    </source>
</evidence>
<evidence type="ECO:0000313" key="4">
    <source>
        <dbReference type="Proteomes" id="UP000053875"/>
    </source>
</evidence>
<dbReference type="EMBL" id="KL214742">
    <property type="protein sequence ID" value="KFV61375.1"/>
    <property type="molecule type" value="Genomic_DNA"/>
</dbReference>
<keyword evidence="4" id="KW-1185">Reference proteome</keyword>
<dbReference type="PANTHER" id="PTHR23412">
    <property type="entry name" value="STEREOCILIN RELATED"/>
    <property type="match status" value="1"/>
</dbReference>
<feature type="non-terminal residue" evidence="3">
    <location>
        <position position="1"/>
    </location>
</feature>
<dbReference type="Proteomes" id="UP000053875">
    <property type="component" value="Unassembled WGS sequence"/>
</dbReference>
<name>A0A093FU02_DRYPU</name>
<dbReference type="GO" id="GO:0009986">
    <property type="term" value="C:cell surface"/>
    <property type="evidence" value="ECO:0007669"/>
    <property type="project" value="TreeGrafter"/>
</dbReference>
<dbReference type="InterPro" id="IPR026664">
    <property type="entry name" value="Stereocilin-rel"/>
</dbReference>
<dbReference type="GO" id="GO:0007160">
    <property type="term" value="P:cell-matrix adhesion"/>
    <property type="evidence" value="ECO:0007669"/>
    <property type="project" value="TreeGrafter"/>
</dbReference>
<evidence type="ECO:0000256" key="2">
    <source>
        <dbReference type="ARBA" id="ARBA00023180"/>
    </source>
</evidence>
<dbReference type="PANTHER" id="PTHR23412:SF15">
    <property type="entry name" value="MESOTHELIN-LIKE PROTEIN"/>
    <property type="match status" value="1"/>
</dbReference>
<keyword evidence="1" id="KW-0732">Signal</keyword>
<sequence length="92" mass="9728">SSLGALVCDMEPETIAASDPGVLENLKLCSALTEPQRAALNTVLLAGDTEYGWDLQALQRLGPLLPALDQSTLSLVAKEAREALGRSIMATY</sequence>
<dbReference type="AlphaFoldDB" id="A0A093FU02"/>
<feature type="non-terminal residue" evidence="3">
    <location>
        <position position="92"/>
    </location>
</feature>
<protein>
    <submittedName>
        <fullName evidence="3">Mesothelin-like</fullName>
    </submittedName>
</protein>
<reference evidence="3 4" key="1">
    <citation type="submission" date="2014-04" db="EMBL/GenBank/DDBJ databases">
        <title>Genome evolution of avian class.</title>
        <authorList>
            <person name="Zhang G."/>
            <person name="Li C."/>
        </authorList>
    </citation>
    <scope>NUCLEOTIDE SEQUENCE [LARGE SCALE GENOMIC DNA]</scope>
    <source>
        <strain evidence="3">BGI_N307</strain>
    </source>
</reference>
<evidence type="ECO:0000313" key="3">
    <source>
        <dbReference type="EMBL" id="KFV61375.1"/>
    </source>
</evidence>
<proteinExistence type="predicted"/>
<gene>
    <name evidence="3" type="ORF">N307_07656</name>
</gene>
<keyword evidence="2" id="KW-0325">Glycoprotein</keyword>
<organism evidence="3 4">
    <name type="scientific">Dryobates pubescens</name>
    <name type="common">Downy woodpecker</name>
    <name type="synonym">Picoides pubescens</name>
    <dbReference type="NCBI Taxonomy" id="118200"/>
    <lineage>
        <taxon>Eukaryota</taxon>
        <taxon>Metazoa</taxon>
        <taxon>Chordata</taxon>
        <taxon>Craniata</taxon>
        <taxon>Vertebrata</taxon>
        <taxon>Euteleostomi</taxon>
        <taxon>Archelosauria</taxon>
        <taxon>Archosauria</taxon>
        <taxon>Dinosauria</taxon>
        <taxon>Saurischia</taxon>
        <taxon>Theropoda</taxon>
        <taxon>Coelurosauria</taxon>
        <taxon>Aves</taxon>
        <taxon>Neognathae</taxon>
        <taxon>Neoaves</taxon>
        <taxon>Telluraves</taxon>
        <taxon>Coraciimorphae</taxon>
        <taxon>Piciformes</taxon>
        <taxon>Picidae</taxon>
        <taxon>Dryobates</taxon>
    </lineage>
</organism>